<dbReference type="GO" id="GO:0003677">
    <property type="term" value="F:DNA binding"/>
    <property type="evidence" value="ECO:0007669"/>
    <property type="project" value="InterPro"/>
</dbReference>
<dbReference type="OrthoDB" id="275278at2759"/>
<dbReference type="InterPro" id="IPR043502">
    <property type="entry name" value="DNA/RNA_pol_sf"/>
</dbReference>
<evidence type="ECO:0000313" key="4">
    <source>
        <dbReference type="Proteomes" id="UP000606786"/>
    </source>
</evidence>
<evidence type="ECO:0000313" key="3">
    <source>
        <dbReference type="EMBL" id="CAD6992368.1"/>
    </source>
</evidence>
<dbReference type="PANTHER" id="PTHR10133:SF62">
    <property type="entry name" value="DNA POLYMERASE THETA"/>
    <property type="match status" value="1"/>
</dbReference>
<accession>A0A811U1X4</accession>
<dbReference type="Gene3D" id="1.10.150.20">
    <property type="entry name" value="5' to 3' exonuclease, C-terminal subdomain"/>
    <property type="match status" value="1"/>
</dbReference>
<dbReference type="GO" id="GO:0006261">
    <property type="term" value="P:DNA-templated DNA replication"/>
    <property type="evidence" value="ECO:0007669"/>
    <property type="project" value="InterPro"/>
</dbReference>
<dbReference type="Gene3D" id="1.20.1060.10">
    <property type="entry name" value="Taq DNA Polymerase, Chain T, domain 4"/>
    <property type="match status" value="1"/>
</dbReference>
<dbReference type="Gene3D" id="3.30.70.370">
    <property type="match status" value="1"/>
</dbReference>
<name>A0A811U1X4_CERCA</name>
<proteinExistence type="predicted"/>
<gene>
    <name evidence="3" type="ORF">CCAP1982_LOCUS1232</name>
</gene>
<reference evidence="3" key="1">
    <citation type="submission" date="2020-11" db="EMBL/GenBank/DDBJ databases">
        <authorList>
            <person name="Whitehead M."/>
        </authorList>
    </citation>
    <scope>NUCLEOTIDE SEQUENCE</scope>
    <source>
        <strain evidence="3">EGII</strain>
    </source>
</reference>
<dbReference type="Proteomes" id="UP000606786">
    <property type="component" value="Unassembled WGS sequence"/>
</dbReference>
<comment type="caution">
    <text evidence="3">The sequence shown here is derived from an EMBL/GenBank/DDBJ whole genome shotgun (WGS) entry which is preliminary data.</text>
</comment>
<dbReference type="SMART" id="SM00482">
    <property type="entry name" value="POLAc"/>
    <property type="match status" value="1"/>
</dbReference>
<dbReference type="GO" id="GO:0003887">
    <property type="term" value="F:DNA-directed DNA polymerase activity"/>
    <property type="evidence" value="ECO:0007669"/>
    <property type="project" value="InterPro"/>
</dbReference>
<dbReference type="CDD" id="cd08638">
    <property type="entry name" value="DNA_pol_A_theta"/>
    <property type="match status" value="1"/>
</dbReference>
<dbReference type="PANTHER" id="PTHR10133">
    <property type="entry name" value="DNA POLYMERASE I"/>
    <property type="match status" value="1"/>
</dbReference>
<sequence>MPLQNSLCNMELIGFPANETALRKIFQQMVETMKKLELKIYEMHGGKFNLGSTSAVAKVLGLHRKASGRISTSRQILEKIDSPISQAIISYRKLSATLAKNIQPLLKCVRKDRIHGQSITYTQTGRISMTEPNLQNVAKDFVIDFGGVENVVISCRSAFFQRRVAAACCHPIFVSLKCDPALLKVMNTERDIFTAIAARWHKLAESDVSQQLRDGTKQICYGIVYGMGMHSLADALKCTEQEASSLSQQFHLAYPGIRAYTDKVVKFARNNGYIETITGRRRYLEHINSGEPQQKKQAERQAINSTIQGSAADIAKNAILRMEKNIEKYRDKLGITKANAVRFVLHIHDELVFEVPTDRARKVAKILSLTMENCVKLSVPLKVKLKMGESWAELQEIKL</sequence>
<feature type="coiled-coil region" evidence="1">
    <location>
        <begin position="312"/>
        <end position="339"/>
    </location>
</feature>
<dbReference type="EMBL" id="CAJHJT010000001">
    <property type="protein sequence ID" value="CAD6992368.1"/>
    <property type="molecule type" value="Genomic_DNA"/>
</dbReference>
<keyword evidence="1" id="KW-0175">Coiled coil</keyword>
<dbReference type="InterPro" id="IPR001098">
    <property type="entry name" value="DNA-dir_DNA_pol_A_palm_dom"/>
</dbReference>
<evidence type="ECO:0000259" key="2">
    <source>
        <dbReference type="SMART" id="SM00482"/>
    </source>
</evidence>
<dbReference type="FunFam" id="1.10.150.20:FF:000070">
    <property type="entry name" value="DNA polymerase I, putative"/>
    <property type="match status" value="1"/>
</dbReference>
<organism evidence="3 4">
    <name type="scientific">Ceratitis capitata</name>
    <name type="common">Mediterranean fruit fly</name>
    <name type="synonym">Tephritis capitata</name>
    <dbReference type="NCBI Taxonomy" id="7213"/>
    <lineage>
        <taxon>Eukaryota</taxon>
        <taxon>Metazoa</taxon>
        <taxon>Ecdysozoa</taxon>
        <taxon>Arthropoda</taxon>
        <taxon>Hexapoda</taxon>
        <taxon>Insecta</taxon>
        <taxon>Pterygota</taxon>
        <taxon>Neoptera</taxon>
        <taxon>Endopterygota</taxon>
        <taxon>Diptera</taxon>
        <taxon>Brachycera</taxon>
        <taxon>Muscomorpha</taxon>
        <taxon>Tephritoidea</taxon>
        <taxon>Tephritidae</taxon>
        <taxon>Ceratitis</taxon>
        <taxon>Ceratitis</taxon>
    </lineage>
</organism>
<evidence type="ECO:0000256" key="1">
    <source>
        <dbReference type="SAM" id="Coils"/>
    </source>
</evidence>
<keyword evidence="4" id="KW-1185">Reference proteome</keyword>
<dbReference type="PRINTS" id="PR00868">
    <property type="entry name" value="DNAPOLI"/>
</dbReference>
<dbReference type="GO" id="GO:0097681">
    <property type="term" value="P:double-strand break repair via alternative nonhomologous end joining"/>
    <property type="evidence" value="ECO:0007669"/>
    <property type="project" value="TreeGrafter"/>
</dbReference>
<dbReference type="Pfam" id="PF00476">
    <property type="entry name" value="DNA_pol_A"/>
    <property type="match status" value="1"/>
</dbReference>
<dbReference type="SUPFAM" id="SSF56672">
    <property type="entry name" value="DNA/RNA polymerases"/>
    <property type="match status" value="1"/>
</dbReference>
<dbReference type="AlphaFoldDB" id="A0A811U1X4"/>
<protein>
    <submittedName>
        <fullName evidence="3">(Mediterranean fruit fly) hypothetical protein</fullName>
    </submittedName>
</protein>
<feature type="domain" description="DNA-directed DNA polymerase family A palm" evidence="2">
    <location>
        <begin position="153"/>
        <end position="359"/>
    </location>
</feature>
<dbReference type="InterPro" id="IPR002298">
    <property type="entry name" value="DNA_polymerase_A"/>
</dbReference>